<evidence type="ECO:0000259" key="1">
    <source>
        <dbReference type="PROSITE" id="PS51186"/>
    </source>
</evidence>
<dbReference type="PROSITE" id="PS51186">
    <property type="entry name" value="GNAT"/>
    <property type="match status" value="1"/>
</dbReference>
<dbReference type="PANTHER" id="PTHR13170">
    <property type="entry name" value="O-GLCNACASE"/>
    <property type="match status" value="1"/>
</dbReference>
<dbReference type="InterPro" id="IPR000182">
    <property type="entry name" value="GNAT_dom"/>
</dbReference>
<evidence type="ECO:0000313" key="2">
    <source>
        <dbReference type="EMBL" id="SFR45313.1"/>
    </source>
</evidence>
<dbReference type="CDD" id="cd04301">
    <property type="entry name" value="NAT_SF"/>
    <property type="match status" value="1"/>
</dbReference>
<accession>A0A1I6GSR6</accession>
<dbReference type="SUPFAM" id="SSF55729">
    <property type="entry name" value="Acyl-CoA N-acyltransferases (Nat)"/>
    <property type="match status" value="1"/>
</dbReference>
<dbReference type="InterPro" id="IPR016181">
    <property type="entry name" value="Acyl_CoA_acyltransferase"/>
</dbReference>
<feature type="domain" description="N-acetyltransferase" evidence="1">
    <location>
        <begin position="66"/>
        <end position="200"/>
    </location>
</feature>
<dbReference type="EMBL" id="FOYR01000001">
    <property type="protein sequence ID" value="SFR45313.1"/>
    <property type="molecule type" value="Genomic_DNA"/>
</dbReference>
<reference evidence="3" key="1">
    <citation type="submission" date="2016-10" db="EMBL/GenBank/DDBJ databases">
        <authorList>
            <person name="Varghese N."/>
            <person name="Submissions S."/>
        </authorList>
    </citation>
    <scope>NUCLEOTIDE SEQUENCE [LARGE SCALE GENOMIC DNA]</scope>
    <source>
        <strain evidence="3">CL127</strain>
    </source>
</reference>
<name>A0A1I6GSR6_9MICO</name>
<sequence>MARIRPFRSDDVDGLYDVCVKTADVGADATGMLEDDALWGDLFAVPYARRDPGLCWVVESDDGRVIGYVVATDDTDAFAAWFHDEWWPSRRDRYRRSGAPEPTAQDRFIAYGDRQAPGDDPIAREYPAHLHIDLLPETQGQGLGRRLIDTLLAELARRGVPALHLSMNAANAPAGAFYERLGFTQLASGDGSTTYGITVPAASPR</sequence>
<protein>
    <submittedName>
        <fullName evidence="2">Acetyltransferase (GNAT) family protein</fullName>
    </submittedName>
</protein>
<dbReference type="AlphaFoldDB" id="A0A1I6GSR6"/>
<dbReference type="Gene3D" id="3.40.630.30">
    <property type="match status" value="1"/>
</dbReference>
<dbReference type="RefSeq" id="WP_139232213.1">
    <property type="nucleotide sequence ID" value="NZ_FOYR01000001.1"/>
</dbReference>
<keyword evidence="2" id="KW-0808">Transferase</keyword>
<dbReference type="Pfam" id="PF00583">
    <property type="entry name" value="Acetyltransf_1"/>
    <property type="match status" value="1"/>
</dbReference>
<evidence type="ECO:0000313" key="3">
    <source>
        <dbReference type="Proteomes" id="UP000198877"/>
    </source>
</evidence>
<dbReference type="InterPro" id="IPR051822">
    <property type="entry name" value="Glycosyl_Hydrolase_84"/>
</dbReference>
<proteinExistence type="predicted"/>
<dbReference type="GO" id="GO:0016747">
    <property type="term" value="F:acyltransferase activity, transferring groups other than amino-acyl groups"/>
    <property type="evidence" value="ECO:0007669"/>
    <property type="project" value="InterPro"/>
</dbReference>
<organism evidence="2 3">
    <name type="scientific">Microbacterium azadirachtae</name>
    <dbReference type="NCBI Taxonomy" id="582680"/>
    <lineage>
        <taxon>Bacteria</taxon>
        <taxon>Bacillati</taxon>
        <taxon>Actinomycetota</taxon>
        <taxon>Actinomycetes</taxon>
        <taxon>Micrococcales</taxon>
        <taxon>Microbacteriaceae</taxon>
        <taxon>Microbacterium</taxon>
    </lineage>
</organism>
<dbReference type="PANTHER" id="PTHR13170:SF16">
    <property type="entry name" value="PROTEIN O-GLCNACASE"/>
    <property type="match status" value="1"/>
</dbReference>
<gene>
    <name evidence="2" type="ORF">SAMN04488591_1542</name>
</gene>
<dbReference type="Proteomes" id="UP000198877">
    <property type="component" value="Unassembled WGS sequence"/>
</dbReference>